<dbReference type="AlphaFoldDB" id="A0A2T5LZY9"/>
<reference evidence="1 2" key="1">
    <citation type="journal article" date="2018" name="Proc. Natl. Acad. Sci. U.S.A.">
        <title>Linking secondary metabolites to gene clusters through genome sequencing of six diverse Aspergillus species.</title>
        <authorList>
            <person name="Kaerboelling I."/>
            <person name="Vesth T.C."/>
            <person name="Frisvad J.C."/>
            <person name="Nybo J.L."/>
            <person name="Theobald S."/>
            <person name="Kuo A."/>
            <person name="Bowyer P."/>
            <person name="Matsuda Y."/>
            <person name="Mondo S."/>
            <person name="Lyhne E.K."/>
            <person name="Kogle M.E."/>
            <person name="Clum A."/>
            <person name="Lipzen A."/>
            <person name="Salamov A."/>
            <person name="Ngan C.Y."/>
            <person name="Daum C."/>
            <person name="Chiniquy J."/>
            <person name="Barry K."/>
            <person name="LaButti K."/>
            <person name="Haridas S."/>
            <person name="Simmons B.A."/>
            <person name="Magnuson J.K."/>
            <person name="Mortensen U.H."/>
            <person name="Larsen T.O."/>
            <person name="Grigoriev I.V."/>
            <person name="Baker S.E."/>
            <person name="Andersen M.R."/>
        </authorList>
    </citation>
    <scope>NUCLEOTIDE SEQUENCE [LARGE SCALE GENOMIC DNA]</scope>
    <source>
        <strain evidence="1 2">IBT 24754</strain>
    </source>
</reference>
<feature type="non-terminal residue" evidence="1">
    <location>
        <position position="1"/>
    </location>
</feature>
<evidence type="ECO:0000313" key="2">
    <source>
        <dbReference type="Proteomes" id="UP000244073"/>
    </source>
</evidence>
<accession>A0A2T5LZY9</accession>
<proteinExistence type="predicted"/>
<dbReference type="OrthoDB" id="2322999at2759"/>
<evidence type="ECO:0000313" key="1">
    <source>
        <dbReference type="EMBL" id="PTU21850.1"/>
    </source>
</evidence>
<dbReference type="GeneID" id="63810669"/>
<dbReference type="VEuPathDB" id="FungiDB:P175DRAFT_0436219"/>
<gene>
    <name evidence="1" type="ORF">P175DRAFT_0436219</name>
</gene>
<dbReference type="Proteomes" id="UP000244073">
    <property type="component" value="Unassembled WGS sequence"/>
</dbReference>
<comment type="caution">
    <text evidence="1">The sequence shown here is derived from an EMBL/GenBank/DDBJ whole genome shotgun (WGS) entry which is preliminary data.</text>
</comment>
<dbReference type="EMBL" id="MSFN02000003">
    <property type="protein sequence ID" value="PTU21850.1"/>
    <property type="molecule type" value="Genomic_DNA"/>
</dbReference>
<sequence>LTRDDMPLMMSEFILTNNSTVMLDNRDMKSYRIPFYITRFFLEETDMPEFKDGRISCINYQKHP</sequence>
<dbReference type="RefSeq" id="XP_040753242.1">
    <property type="nucleotide sequence ID" value="XM_040893787.1"/>
</dbReference>
<protein>
    <submittedName>
        <fullName evidence="1">Uncharacterized protein</fullName>
    </submittedName>
</protein>
<name>A0A2T5LZY9_9EURO</name>
<organism evidence="1 2">
    <name type="scientific">Aspergillus ochraceoroseus IBT 24754</name>
    <dbReference type="NCBI Taxonomy" id="1392256"/>
    <lineage>
        <taxon>Eukaryota</taxon>
        <taxon>Fungi</taxon>
        <taxon>Dikarya</taxon>
        <taxon>Ascomycota</taxon>
        <taxon>Pezizomycotina</taxon>
        <taxon>Eurotiomycetes</taxon>
        <taxon>Eurotiomycetidae</taxon>
        <taxon>Eurotiales</taxon>
        <taxon>Aspergillaceae</taxon>
        <taxon>Aspergillus</taxon>
        <taxon>Aspergillus subgen. Nidulantes</taxon>
    </lineage>
</organism>